<gene>
    <name evidence="6" type="ORF">UFOPK3662_01126</name>
</gene>
<evidence type="ECO:0000313" key="6">
    <source>
        <dbReference type="EMBL" id="CAB4929462.1"/>
    </source>
</evidence>
<dbReference type="SUPFAM" id="SSF51679">
    <property type="entry name" value="Bacterial luciferase-like"/>
    <property type="match status" value="1"/>
</dbReference>
<dbReference type="InterPro" id="IPR036661">
    <property type="entry name" value="Luciferase-like_sf"/>
</dbReference>
<dbReference type="Pfam" id="PF00296">
    <property type="entry name" value="Bac_luciferase"/>
    <property type="match status" value="1"/>
</dbReference>
<evidence type="ECO:0000256" key="4">
    <source>
        <dbReference type="ARBA" id="ARBA00023033"/>
    </source>
</evidence>
<dbReference type="InterPro" id="IPR050172">
    <property type="entry name" value="SsuD_RutA_monooxygenase"/>
</dbReference>
<feature type="domain" description="Luciferase-like" evidence="5">
    <location>
        <begin position="17"/>
        <end position="210"/>
    </location>
</feature>
<keyword evidence="1" id="KW-0285">Flavoprotein</keyword>
<dbReference type="PANTHER" id="PTHR42847">
    <property type="entry name" value="ALKANESULFONATE MONOOXYGENASE"/>
    <property type="match status" value="1"/>
</dbReference>
<dbReference type="PANTHER" id="PTHR42847:SF4">
    <property type="entry name" value="ALKANESULFONATE MONOOXYGENASE-RELATED"/>
    <property type="match status" value="1"/>
</dbReference>
<dbReference type="EMBL" id="CAFBMW010000007">
    <property type="protein sequence ID" value="CAB4929462.1"/>
    <property type="molecule type" value="Genomic_DNA"/>
</dbReference>
<organism evidence="6">
    <name type="scientific">freshwater metagenome</name>
    <dbReference type="NCBI Taxonomy" id="449393"/>
    <lineage>
        <taxon>unclassified sequences</taxon>
        <taxon>metagenomes</taxon>
        <taxon>ecological metagenomes</taxon>
    </lineage>
</organism>
<accession>A0A6J7IGI2</accession>
<proteinExistence type="predicted"/>
<name>A0A6J7IGI2_9ZZZZ</name>
<evidence type="ECO:0000259" key="5">
    <source>
        <dbReference type="Pfam" id="PF00296"/>
    </source>
</evidence>
<dbReference type="Gene3D" id="3.20.20.30">
    <property type="entry name" value="Luciferase-like domain"/>
    <property type="match status" value="1"/>
</dbReference>
<keyword evidence="4" id="KW-0503">Monooxygenase</keyword>
<keyword evidence="2" id="KW-0288">FMN</keyword>
<sequence length="261" mass="28073">MTTRRGLFVAPFDALADPRVIGDLAAEAEAAGWDGFFVWDHLLYGDRVTEIADPWTCCAVVAVRTERMVFGPMVTPLPRRRPQVLARQAASLAVLSGGRFVLGLGLGDDWVGEFSAFGDEADPKVRGAMLDEGLAVLTGLLGGEVVEIDGEHHVAHGVRFRPAPTVPIWLAGRFGNRAPLRRATRHDGFFVIGLAGPDDLDEVTTALAGHAPEPGFDVVVDLQPGQDPAPWLDRGASWVLTRIGPYDLDIEEARRIIAAGP</sequence>
<reference evidence="6" key="1">
    <citation type="submission" date="2020-05" db="EMBL/GenBank/DDBJ databases">
        <authorList>
            <person name="Chiriac C."/>
            <person name="Salcher M."/>
            <person name="Ghai R."/>
            <person name="Kavagutti S V."/>
        </authorList>
    </citation>
    <scope>NUCLEOTIDE SEQUENCE</scope>
</reference>
<dbReference type="InterPro" id="IPR011251">
    <property type="entry name" value="Luciferase-like_dom"/>
</dbReference>
<dbReference type="GO" id="GO:0046306">
    <property type="term" value="P:alkanesulfonate catabolic process"/>
    <property type="evidence" value="ECO:0007669"/>
    <property type="project" value="TreeGrafter"/>
</dbReference>
<evidence type="ECO:0000256" key="1">
    <source>
        <dbReference type="ARBA" id="ARBA00022630"/>
    </source>
</evidence>
<dbReference type="AlphaFoldDB" id="A0A6J7IGI2"/>
<dbReference type="GO" id="GO:0008726">
    <property type="term" value="F:alkanesulfonate monooxygenase activity"/>
    <property type="evidence" value="ECO:0007669"/>
    <property type="project" value="TreeGrafter"/>
</dbReference>
<keyword evidence="3" id="KW-0560">Oxidoreductase</keyword>
<evidence type="ECO:0000256" key="3">
    <source>
        <dbReference type="ARBA" id="ARBA00023002"/>
    </source>
</evidence>
<protein>
    <submittedName>
        <fullName evidence="6">Unannotated protein</fullName>
    </submittedName>
</protein>
<evidence type="ECO:0000256" key="2">
    <source>
        <dbReference type="ARBA" id="ARBA00022643"/>
    </source>
</evidence>